<evidence type="ECO:0000313" key="2">
    <source>
        <dbReference type="Proteomes" id="UP000198480"/>
    </source>
</evidence>
<dbReference type="AlphaFoldDB" id="A0A239FLV8"/>
<accession>A0A239FLV8</accession>
<organism evidence="1 2">
    <name type="scientific">Belliella buryatensis</name>
    <dbReference type="NCBI Taxonomy" id="1500549"/>
    <lineage>
        <taxon>Bacteria</taxon>
        <taxon>Pseudomonadati</taxon>
        <taxon>Bacteroidota</taxon>
        <taxon>Cytophagia</taxon>
        <taxon>Cytophagales</taxon>
        <taxon>Cyclobacteriaceae</taxon>
        <taxon>Belliella</taxon>
    </lineage>
</organism>
<dbReference type="Proteomes" id="UP000198480">
    <property type="component" value="Unassembled WGS sequence"/>
</dbReference>
<evidence type="ECO:0000313" key="1">
    <source>
        <dbReference type="EMBL" id="SNS57845.1"/>
    </source>
</evidence>
<dbReference type="EMBL" id="FZOK01000013">
    <property type="protein sequence ID" value="SNS57845.1"/>
    <property type="molecule type" value="Genomic_DNA"/>
</dbReference>
<proteinExistence type="predicted"/>
<protein>
    <submittedName>
        <fullName evidence="1">Uncharacterized protein</fullName>
    </submittedName>
</protein>
<reference evidence="2" key="1">
    <citation type="submission" date="2017-06" db="EMBL/GenBank/DDBJ databases">
        <authorList>
            <person name="Varghese N."/>
            <person name="Submissions S."/>
        </authorList>
    </citation>
    <scope>NUCLEOTIDE SEQUENCE [LARGE SCALE GENOMIC DNA]</scope>
    <source>
        <strain evidence="2">5C</strain>
    </source>
</reference>
<sequence>MVRLLGSIDLVRVIFGLSMDWCVLESVNRFSYIYKVLNYRKKRIL</sequence>
<gene>
    <name evidence="1" type="ORF">SAMN06295967_11328</name>
</gene>
<keyword evidence="2" id="KW-1185">Reference proteome</keyword>
<name>A0A239FLV8_9BACT</name>